<gene>
    <name evidence="1" type="ORF">FM069_20535</name>
</gene>
<dbReference type="AlphaFoldDB" id="A0A553GTU8"/>
<protein>
    <submittedName>
        <fullName evidence="1">Uncharacterized protein</fullName>
    </submittedName>
</protein>
<dbReference type="RefSeq" id="WP_143490272.1">
    <property type="nucleotide sequence ID" value="NZ_VJOY01000025.1"/>
</dbReference>
<dbReference type="EMBL" id="VJOY01000025">
    <property type="protein sequence ID" value="TRX72909.1"/>
    <property type="molecule type" value="Genomic_DNA"/>
</dbReference>
<comment type="caution">
    <text evidence="1">The sequence shown here is derived from an EMBL/GenBank/DDBJ whole genome shotgun (WGS) entry which is preliminary data.</text>
</comment>
<keyword evidence="2" id="KW-1185">Reference proteome</keyword>
<name>A0A553GTU8_9PSED</name>
<dbReference type="OrthoDB" id="9983942at2"/>
<accession>A0A553GTU8</accession>
<evidence type="ECO:0000313" key="1">
    <source>
        <dbReference type="EMBL" id="TRX72909.1"/>
    </source>
</evidence>
<proteinExistence type="predicted"/>
<reference evidence="1 2" key="1">
    <citation type="submission" date="2019-07" db="EMBL/GenBank/DDBJ databases">
        <title>Pseudomonas mangiferae sp. nov., isolated from bark of mango tree in Thailand.</title>
        <authorList>
            <person name="Srisuk N."/>
            <person name="Anurat P."/>
        </authorList>
    </citation>
    <scope>NUCLEOTIDE SEQUENCE [LARGE SCALE GENOMIC DNA]</scope>
    <source>
        <strain evidence="1 2">DMKU_BBB3-04</strain>
    </source>
</reference>
<dbReference type="Proteomes" id="UP000315235">
    <property type="component" value="Unassembled WGS sequence"/>
</dbReference>
<evidence type="ECO:0000313" key="2">
    <source>
        <dbReference type="Proteomes" id="UP000315235"/>
    </source>
</evidence>
<organism evidence="1 2">
    <name type="scientific">Pseudomonas mangiferae</name>
    <dbReference type="NCBI Taxonomy" id="2593654"/>
    <lineage>
        <taxon>Bacteria</taxon>
        <taxon>Pseudomonadati</taxon>
        <taxon>Pseudomonadota</taxon>
        <taxon>Gammaproteobacteria</taxon>
        <taxon>Pseudomonadales</taxon>
        <taxon>Pseudomonadaceae</taxon>
        <taxon>Pseudomonas</taxon>
    </lineage>
</organism>
<sequence length="179" mass="20106">MGVITKQSCVLVVAAILAGPWRAWADERPVPEQVVAAMQQDVAARMATFGERIEACRALRRQDTPRLDRATLRGFQLSRDLLIDAIGHLSFRNRDACDREERLELAYALGALESVRRGYGMTDDPLVGDTLAKAVYPDRERQELALRYRGLPENVRAYLERAVGQKPFDLGRVLGQLDL</sequence>